<dbReference type="AlphaFoldDB" id="A0A6U3ETM7"/>
<evidence type="ECO:0000313" key="2">
    <source>
        <dbReference type="EMBL" id="CAD8700837.1"/>
    </source>
</evidence>
<proteinExistence type="predicted"/>
<feature type="transmembrane region" description="Helical" evidence="1">
    <location>
        <begin position="12"/>
        <end position="33"/>
    </location>
</feature>
<feature type="transmembrane region" description="Helical" evidence="1">
    <location>
        <begin position="53"/>
        <end position="72"/>
    </location>
</feature>
<sequence>MTRWSQRERTLLAALVLSYAVVFPVHLLAHAGLPTLDSSADAVADGQFLRLLFSHWLMLFGVLTVLLVYFLFAGTEFNGTRGGTDTRVTEVDRKVLHLKGVLKTKQAEIERYEDIITRETQSATLADSQGRILQAQSARNSRAYYIQFVERKYKSSEQTFKELIHIENRRVEDEVRNIIQECNPQAKAGYQKG</sequence>
<keyword evidence="1" id="KW-1133">Transmembrane helix</keyword>
<keyword evidence="1" id="KW-0812">Transmembrane</keyword>
<evidence type="ECO:0000256" key="1">
    <source>
        <dbReference type="SAM" id="Phobius"/>
    </source>
</evidence>
<reference evidence="3" key="1">
    <citation type="submission" date="2021-01" db="EMBL/GenBank/DDBJ databases">
        <authorList>
            <person name="Corre E."/>
            <person name="Pelletier E."/>
            <person name="Niang G."/>
            <person name="Scheremetjew M."/>
            <person name="Finn R."/>
            <person name="Kale V."/>
            <person name="Holt S."/>
            <person name="Cochrane G."/>
            <person name="Meng A."/>
            <person name="Brown T."/>
            <person name="Cohen L."/>
        </authorList>
    </citation>
    <scope>NUCLEOTIDE SEQUENCE</scope>
    <source>
        <strain evidence="3">SL-175</strain>
    </source>
</reference>
<dbReference type="EMBL" id="HBFC01006276">
    <property type="protein sequence ID" value="CAD8700837.1"/>
    <property type="molecule type" value="Transcribed_RNA"/>
</dbReference>
<keyword evidence="1" id="KW-0472">Membrane</keyword>
<evidence type="ECO:0000313" key="3">
    <source>
        <dbReference type="EMBL" id="CAD8700838.1"/>
    </source>
</evidence>
<dbReference type="EMBL" id="HBFC01006277">
    <property type="protein sequence ID" value="CAD8700838.1"/>
    <property type="molecule type" value="Transcribed_RNA"/>
</dbReference>
<name>A0A6U3ETM7_9CHLO</name>
<protein>
    <submittedName>
        <fullName evidence="3">Uncharacterized protein</fullName>
    </submittedName>
</protein>
<organism evidence="3">
    <name type="scientific">Mantoniella antarctica</name>
    <dbReference type="NCBI Taxonomy" id="81844"/>
    <lineage>
        <taxon>Eukaryota</taxon>
        <taxon>Viridiplantae</taxon>
        <taxon>Chlorophyta</taxon>
        <taxon>Mamiellophyceae</taxon>
        <taxon>Mamiellales</taxon>
        <taxon>Mamiellaceae</taxon>
        <taxon>Mantoniella</taxon>
    </lineage>
</organism>
<gene>
    <name evidence="2" type="ORF">MANT1106_LOCUS3519</name>
    <name evidence="3" type="ORF">MANT1106_LOCUS3520</name>
</gene>
<accession>A0A6U3ETM7</accession>